<dbReference type="CDD" id="cd07264">
    <property type="entry name" value="VOC_like"/>
    <property type="match status" value="1"/>
</dbReference>
<dbReference type="PANTHER" id="PTHR21366:SF22">
    <property type="entry name" value="VOC DOMAIN-CONTAINING PROTEIN"/>
    <property type="match status" value="1"/>
</dbReference>
<feature type="domain" description="VOC" evidence="1">
    <location>
        <begin position="2"/>
        <end position="127"/>
    </location>
</feature>
<sequence length="130" mass="14123">MKFGYTIVYVPDVEASIRFFEDAFGFSRRFLDESGDYGELDSGATTLAFASRELAHSNCEGGYQFCSPQQQPLGIEIALVTDDVPKAHAKALAFGATEHAPVQKKPWGQVVSYVRCPAGTLVELCTPVGQ</sequence>
<dbReference type="Gene3D" id="3.10.180.10">
    <property type="entry name" value="2,3-Dihydroxybiphenyl 1,2-Dioxygenase, domain 1"/>
    <property type="match status" value="1"/>
</dbReference>
<dbReference type="PANTHER" id="PTHR21366">
    <property type="entry name" value="GLYOXALASE FAMILY PROTEIN"/>
    <property type="match status" value="1"/>
</dbReference>
<dbReference type="PROSITE" id="PS51819">
    <property type="entry name" value="VOC"/>
    <property type="match status" value="1"/>
</dbReference>
<evidence type="ECO:0000313" key="2">
    <source>
        <dbReference type="EMBL" id="SEB85585.1"/>
    </source>
</evidence>
<accession>A0A1H4MST4</accession>
<name>A0A1H4MST4_9PSED</name>
<dbReference type="InterPro" id="IPR029068">
    <property type="entry name" value="Glyas_Bleomycin-R_OHBP_Dase"/>
</dbReference>
<dbReference type="Pfam" id="PF00903">
    <property type="entry name" value="Glyoxalase"/>
    <property type="match status" value="1"/>
</dbReference>
<evidence type="ECO:0000259" key="1">
    <source>
        <dbReference type="PROSITE" id="PS51819"/>
    </source>
</evidence>
<dbReference type="EMBL" id="FNTJ01000001">
    <property type="protein sequence ID" value="SEB85585.1"/>
    <property type="molecule type" value="Genomic_DNA"/>
</dbReference>
<protein>
    <submittedName>
        <fullName evidence="2">Catechol 2,3-dioxygenase</fullName>
    </submittedName>
</protein>
<dbReference type="InterPro" id="IPR050383">
    <property type="entry name" value="GlyoxalaseI/FosfomycinResist"/>
</dbReference>
<keyword evidence="2" id="KW-0560">Oxidoreductase</keyword>
<dbReference type="GO" id="GO:0051213">
    <property type="term" value="F:dioxygenase activity"/>
    <property type="evidence" value="ECO:0007669"/>
    <property type="project" value="UniProtKB-KW"/>
</dbReference>
<dbReference type="SUPFAM" id="SSF54593">
    <property type="entry name" value="Glyoxalase/Bleomycin resistance protein/Dihydroxybiphenyl dioxygenase"/>
    <property type="match status" value="1"/>
</dbReference>
<dbReference type="InterPro" id="IPR004360">
    <property type="entry name" value="Glyas_Fos-R_dOase_dom"/>
</dbReference>
<dbReference type="AlphaFoldDB" id="A0A1H4MST4"/>
<keyword evidence="2" id="KW-0223">Dioxygenase</keyword>
<keyword evidence="3" id="KW-1185">Reference proteome</keyword>
<organism evidence="2 3">
    <name type="scientific">Pseudomonas saponiphila</name>
    <dbReference type="NCBI Taxonomy" id="556534"/>
    <lineage>
        <taxon>Bacteria</taxon>
        <taxon>Pseudomonadati</taxon>
        <taxon>Pseudomonadota</taxon>
        <taxon>Gammaproteobacteria</taxon>
        <taxon>Pseudomonadales</taxon>
        <taxon>Pseudomonadaceae</taxon>
        <taxon>Pseudomonas</taxon>
    </lineage>
</organism>
<reference evidence="3" key="1">
    <citation type="submission" date="2016-10" db="EMBL/GenBank/DDBJ databases">
        <authorList>
            <person name="Varghese N."/>
            <person name="Submissions S."/>
        </authorList>
    </citation>
    <scope>NUCLEOTIDE SEQUENCE [LARGE SCALE GENOMIC DNA]</scope>
    <source>
        <strain evidence="3">DSM 9751</strain>
    </source>
</reference>
<dbReference type="RefSeq" id="WP_092313908.1">
    <property type="nucleotide sequence ID" value="NZ_FNTJ01000001.1"/>
</dbReference>
<dbReference type="InterPro" id="IPR037523">
    <property type="entry name" value="VOC_core"/>
</dbReference>
<gene>
    <name evidence="2" type="ORF">SAMN05216178_2515</name>
</gene>
<proteinExistence type="predicted"/>
<evidence type="ECO:0000313" key="3">
    <source>
        <dbReference type="Proteomes" id="UP000198982"/>
    </source>
</evidence>
<dbReference type="Proteomes" id="UP000198982">
    <property type="component" value="Unassembled WGS sequence"/>
</dbReference>